<dbReference type="EMBL" id="REFW01000002">
    <property type="protein sequence ID" value="RMB60160.1"/>
    <property type="molecule type" value="Genomic_DNA"/>
</dbReference>
<keyword evidence="2" id="KW-1133">Transmembrane helix</keyword>
<feature type="compositionally biased region" description="Polar residues" evidence="1">
    <location>
        <begin position="399"/>
        <end position="414"/>
    </location>
</feature>
<evidence type="ECO:0000313" key="3">
    <source>
        <dbReference type="EMBL" id="RMB60160.1"/>
    </source>
</evidence>
<proteinExistence type="predicted"/>
<reference evidence="3 4" key="1">
    <citation type="submission" date="2018-10" db="EMBL/GenBank/DDBJ databases">
        <title>Tessaracoccus antarcticuss sp. nov., isolated from sediment.</title>
        <authorList>
            <person name="Zhou L.Y."/>
            <person name="Du Z.J."/>
        </authorList>
    </citation>
    <scope>NUCLEOTIDE SEQUENCE [LARGE SCALE GENOMIC DNA]</scope>
    <source>
        <strain evidence="3 4">JDX10</strain>
    </source>
</reference>
<keyword evidence="4" id="KW-1185">Reference proteome</keyword>
<name>A0A3M0G557_9ACTN</name>
<evidence type="ECO:0000256" key="2">
    <source>
        <dbReference type="SAM" id="Phobius"/>
    </source>
</evidence>
<protein>
    <submittedName>
        <fullName evidence="3">DUF2334 domain-containing protein</fullName>
    </submittedName>
</protein>
<feature type="transmembrane region" description="Helical" evidence="2">
    <location>
        <begin position="44"/>
        <end position="63"/>
    </location>
</feature>
<comment type="caution">
    <text evidence="3">The sequence shown here is derived from an EMBL/GenBank/DDBJ whole genome shotgun (WGS) entry which is preliminary data.</text>
</comment>
<evidence type="ECO:0000313" key="4">
    <source>
        <dbReference type="Proteomes" id="UP000275256"/>
    </source>
</evidence>
<keyword evidence="2" id="KW-0472">Membrane</keyword>
<evidence type="ECO:0000256" key="1">
    <source>
        <dbReference type="SAM" id="MobiDB-lite"/>
    </source>
</evidence>
<gene>
    <name evidence="3" type="ORF">EAX62_10750</name>
</gene>
<sequence length="414" mass="44424">MTSRASPCSGRKESPTMPETNVPGGHRAIPVADLTPGRGQRATWIVAVTVSLSIAVFVVFGVGSSTANFGEDSPLAHKYTEVLPGPPGTAPQAIFKDAWGTDSGIRTLVLYDTEGSASAMADAETHAIVTANLATHFGHVQTAPMKDYASGDMAGYDGVVYMGSTSAGSLSMAFQKDMLKDRTPVLWAGGNIAVAAVADRRVNAEFIETYGWDPATSKDSGEEHIDGVTYQGHSLTRNGSAAGPVLVPRITDKGMVDILARTTGSRTHPWAIRSANLTYIGENPLTYVDETDRYLAFADLFYDLLAPDTAPVRQAALRLEDVDAAASPEDLYAITDFLHERGVPFQVAVIPIRLSRTPGGDPDSWVGLSLGDRPDVVKALRYMQQHGGDAHPARDHTSVRNARQPVQRQFRSRF</sequence>
<dbReference type="InterPro" id="IPR018763">
    <property type="entry name" value="DUF2334"/>
</dbReference>
<accession>A0A3M0G557</accession>
<feature type="region of interest" description="Disordered" evidence="1">
    <location>
        <begin position="1"/>
        <end position="29"/>
    </location>
</feature>
<keyword evidence="2" id="KW-0812">Transmembrane</keyword>
<dbReference type="Proteomes" id="UP000275256">
    <property type="component" value="Unassembled WGS sequence"/>
</dbReference>
<dbReference type="AlphaFoldDB" id="A0A3M0G557"/>
<organism evidence="3 4">
    <name type="scientific">Tessaracoccus antarcticus</name>
    <dbReference type="NCBI Taxonomy" id="2479848"/>
    <lineage>
        <taxon>Bacteria</taxon>
        <taxon>Bacillati</taxon>
        <taxon>Actinomycetota</taxon>
        <taxon>Actinomycetes</taxon>
        <taxon>Propionibacteriales</taxon>
        <taxon>Propionibacteriaceae</taxon>
        <taxon>Tessaracoccus</taxon>
    </lineage>
</organism>
<feature type="compositionally biased region" description="Basic and acidic residues" evidence="1">
    <location>
        <begin position="388"/>
        <end position="398"/>
    </location>
</feature>
<feature type="region of interest" description="Disordered" evidence="1">
    <location>
        <begin position="385"/>
        <end position="414"/>
    </location>
</feature>
<dbReference type="Pfam" id="PF10096">
    <property type="entry name" value="DUF2334"/>
    <property type="match status" value="1"/>
</dbReference>